<keyword evidence="3" id="KW-1185">Reference proteome</keyword>
<protein>
    <submittedName>
        <fullName evidence="2">Uncharacterized protein</fullName>
    </submittedName>
</protein>
<organism evidence="2 3">
    <name type="scientific">Arthrobacter ramosus</name>
    <dbReference type="NCBI Taxonomy" id="1672"/>
    <lineage>
        <taxon>Bacteria</taxon>
        <taxon>Bacillati</taxon>
        <taxon>Actinomycetota</taxon>
        <taxon>Actinomycetes</taxon>
        <taxon>Micrococcales</taxon>
        <taxon>Micrococcaceae</taxon>
        <taxon>Arthrobacter</taxon>
    </lineage>
</organism>
<sequence length="59" mass="6398">MIQQNPTVSIDRRTSFAYGKPLQGDNGDQAAPRTDVDPVDLDLVMDLPGTGIRGATFQH</sequence>
<dbReference type="EMBL" id="JBHMBC010000018">
    <property type="protein sequence ID" value="MFB9820241.1"/>
    <property type="molecule type" value="Genomic_DNA"/>
</dbReference>
<evidence type="ECO:0000313" key="2">
    <source>
        <dbReference type="EMBL" id="MFB9820241.1"/>
    </source>
</evidence>
<name>A0ABV5XZS2_ARTRM</name>
<comment type="caution">
    <text evidence="2">The sequence shown here is derived from an EMBL/GenBank/DDBJ whole genome shotgun (WGS) entry which is preliminary data.</text>
</comment>
<evidence type="ECO:0000313" key="3">
    <source>
        <dbReference type="Proteomes" id="UP001589702"/>
    </source>
</evidence>
<dbReference type="RefSeq" id="WP_344788448.1">
    <property type="nucleotide sequence ID" value="NZ_BAAAWN010000001.1"/>
</dbReference>
<reference evidence="2 3" key="1">
    <citation type="submission" date="2024-09" db="EMBL/GenBank/DDBJ databases">
        <authorList>
            <person name="Sun Q."/>
            <person name="Mori K."/>
        </authorList>
    </citation>
    <scope>NUCLEOTIDE SEQUENCE [LARGE SCALE GENOMIC DNA]</scope>
    <source>
        <strain evidence="2 3">JCM 1334</strain>
    </source>
</reference>
<accession>A0ABV5XZS2</accession>
<evidence type="ECO:0000256" key="1">
    <source>
        <dbReference type="SAM" id="MobiDB-lite"/>
    </source>
</evidence>
<dbReference type="Proteomes" id="UP001589702">
    <property type="component" value="Unassembled WGS sequence"/>
</dbReference>
<gene>
    <name evidence="2" type="ORF">ACFFP1_12125</name>
</gene>
<proteinExistence type="predicted"/>
<feature type="region of interest" description="Disordered" evidence="1">
    <location>
        <begin position="1"/>
        <end position="35"/>
    </location>
</feature>